<accession>A0AAV3Y5N9</accession>
<name>A0AAV3Y5N9_9GAST</name>
<dbReference type="AlphaFoldDB" id="A0AAV3Y5N9"/>
<feature type="region of interest" description="Disordered" evidence="1">
    <location>
        <begin position="282"/>
        <end position="309"/>
    </location>
</feature>
<feature type="compositionally biased region" description="Polar residues" evidence="1">
    <location>
        <begin position="493"/>
        <end position="520"/>
    </location>
</feature>
<dbReference type="InterPro" id="IPR050327">
    <property type="entry name" value="Proton-linked_MCT"/>
</dbReference>
<evidence type="ECO:0000256" key="1">
    <source>
        <dbReference type="SAM" id="MobiDB-lite"/>
    </source>
</evidence>
<feature type="compositionally biased region" description="Basic and acidic residues" evidence="1">
    <location>
        <begin position="347"/>
        <end position="357"/>
    </location>
</feature>
<feature type="compositionally biased region" description="Polar residues" evidence="1">
    <location>
        <begin position="284"/>
        <end position="300"/>
    </location>
</feature>
<keyword evidence="2" id="KW-0812">Transmembrane</keyword>
<feature type="compositionally biased region" description="Polar residues" evidence="1">
    <location>
        <begin position="467"/>
        <end position="483"/>
    </location>
</feature>
<dbReference type="PANTHER" id="PTHR11360:SF284">
    <property type="entry name" value="EG:103B4.3 PROTEIN-RELATED"/>
    <property type="match status" value="1"/>
</dbReference>
<dbReference type="EMBL" id="BLXT01000501">
    <property type="protein sequence ID" value="GFN77756.1"/>
    <property type="molecule type" value="Genomic_DNA"/>
</dbReference>
<dbReference type="PANTHER" id="PTHR11360">
    <property type="entry name" value="MONOCARBOXYLATE TRANSPORTER"/>
    <property type="match status" value="1"/>
</dbReference>
<gene>
    <name evidence="3" type="ORF">PoB_000426200</name>
</gene>
<evidence type="ECO:0000256" key="2">
    <source>
        <dbReference type="SAM" id="Phobius"/>
    </source>
</evidence>
<feature type="region of interest" description="Disordered" evidence="1">
    <location>
        <begin position="126"/>
        <end position="223"/>
    </location>
</feature>
<protein>
    <submittedName>
        <fullName evidence="3">Monocarboxylate transporter</fullName>
    </submittedName>
</protein>
<feature type="compositionally biased region" description="Polar residues" evidence="1">
    <location>
        <begin position="126"/>
        <end position="141"/>
    </location>
</feature>
<reference evidence="3 4" key="1">
    <citation type="journal article" date="2021" name="Elife">
        <title>Chloroplast acquisition without the gene transfer in kleptoplastic sea slugs, Plakobranchus ocellatus.</title>
        <authorList>
            <person name="Maeda T."/>
            <person name="Takahashi S."/>
            <person name="Yoshida T."/>
            <person name="Shimamura S."/>
            <person name="Takaki Y."/>
            <person name="Nagai Y."/>
            <person name="Toyoda A."/>
            <person name="Suzuki Y."/>
            <person name="Arimoto A."/>
            <person name="Ishii H."/>
            <person name="Satoh N."/>
            <person name="Nishiyama T."/>
            <person name="Hasebe M."/>
            <person name="Maruyama T."/>
            <person name="Minagawa J."/>
            <person name="Obokata J."/>
            <person name="Shigenobu S."/>
        </authorList>
    </citation>
    <scope>NUCLEOTIDE SEQUENCE [LARGE SCALE GENOMIC DNA]</scope>
</reference>
<dbReference type="Gene3D" id="1.20.1250.20">
    <property type="entry name" value="MFS general substrate transporter like domains"/>
    <property type="match status" value="1"/>
</dbReference>
<comment type="caution">
    <text evidence="3">The sequence shown here is derived from an EMBL/GenBank/DDBJ whole genome shotgun (WGS) entry which is preliminary data.</text>
</comment>
<keyword evidence="2" id="KW-0472">Membrane</keyword>
<feature type="region of interest" description="Disordered" evidence="1">
    <location>
        <begin position="240"/>
        <end position="262"/>
    </location>
</feature>
<feature type="compositionally biased region" description="Basic and acidic residues" evidence="1">
    <location>
        <begin position="198"/>
        <end position="207"/>
    </location>
</feature>
<evidence type="ECO:0000313" key="3">
    <source>
        <dbReference type="EMBL" id="GFN77756.1"/>
    </source>
</evidence>
<dbReference type="InterPro" id="IPR036259">
    <property type="entry name" value="MFS_trans_sf"/>
</dbReference>
<feature type="transmembrane region" description="Helical" evidence="2">
    <location>
        <begin position="51"/>
        <end position="70"/>
    </location>
</feature>
<dbReference type="Pfam" id="PF07690">
    <property type="entry name" value="MFS_1"/>
    <property type="match status" value="1"/>
</dbReference>
<feature type="region of interest" description="Disordered" evidence="1">
    <location>
        <begin position="335"/>
        <end position="357"/>
    </location>
</feature>
<organism evidence="3 4">
    <name type="scientific">Plakobranchus ocellatus</name>
    <dbReference type="NCBI Taxonomy" id="259542"/>
    <lineage>
        <taxon>Eukaryota</taxon>
        <taxon>Metazoa</taxon>
        <taxon>Spiralia</taxon>
        <taxon>Lophotrochozoa</taxon>
        <taxon>Mollusca</taxon>
        <taxon>Gastropoda</taxon>
        <taxon>Heterobranchia</taxon>
        <taxon>Euthyneura</taxon>
        <taxon>Panpulmonata</taxon>
        <taxon>Sacoglossa</taxon>
        <taxon>Placobranchoidea</taxon>
        <taxon>Plakobranchidae</taxon>
        <taxon>Plakobranchus</taxon>
    </lineage>
</organism>
<evidence type="ECO:0000313" key="4">
    <source>
        <dbReference type="Proteomes" id="UP000735302"/>
    </source>
</evidence>
<feature type="transmembrane region" description="Helical" evidence="2">
    <location>
        <begin position="20"/>
        <end position="44"/>
    </location>
</feature>
<dbReference type="InterPro" id="IPR011701">
    <property type="entry name" value="MFS"/>
</dbReference>
<proteinExistence type="predicted"/>
<dbReference type="GO" id="GO:0008028">
    <property type="term" value="F:monocarboxylic acid transmembrane transporter activity"/>
    <property type="evidence" value="ECO:0007669"/>
    <property type="project" value="TreeGrafter"/>
</dbReference>
<sequence length="697" mass="76141">MCYLPAVAVPAFYFEKRRSVAMGLGTAGIGAGMFLLAPIINFLIEYYGWRGTMVIVAGLFLNLCVAGALMRPLDVVRPTRGQMTAIGRYPNSETTSETESLVQSIDGNDPMLELKMKLGRINLDSNSDSVSGEGSLSTSKVSAGSSHSDSYDGSHRMGSNPVFAAAPETPTVDIVEGSPKASPIKIDPFPAIDIPKFGSDKGSRNNSEEEYIDNPPNGSQSIASDISNAQAELASKQFVHQEGNRKQKHSDNSSAMELMNSLPYPPAENLVYTIEREQTLAKANKSNRATDRNQPSAVNRKSSEFSPELPFCENNQEISHPFQAGVDADSHNTLHSDAQQSRIQKHTFNESDTHQRDRLDISRQCKHKATVNKKDFAMFDKAKHLEQLISSTSDSAPSLVNTQTQLKCDHLQESPILSHSYIATAQAPDSGAQLTSGNPPPPPPQVSPLKHVFEPSGLHRSLPGNPPHSNQLTPQPTATNIFRSHSYDEDHNNNNNDSLVYTKNDNGHNNTRLANRQSSGYLAPNPPANYELNPVFQISAANQMADKSNSLHSMASLGLKPTLAPNIFLNDMPMGGSLTVLESEASLPLTAHHDVQACKQFRSLLGLDTGLAQQRQVHRSSNSFVNPRDVRAAGSIFTLMTLDRSLSQSKRVLSKGSHDYFRSRQTLYGSKRDSFRSKNGSFIRGKGKITDFATIVQ</sequence>
<dbReference type="Proteomes" id="UP000735302">
    <property type="component" value="Unassembled WGS sequence"/>
</dbReference>
<keyword evidence="2" id="KW-1133">Transmembrane helix</keyword>
<feature type="compositionally biased region" description="Basic and acidic residues" evidence="1">
    <location>
        <begin position="242"/>
        <end position="251"/>
    </location>
</feature>
<feature type="region of interest" description="Disordered" evidence="1">
    <location>
        <begin position="429"/>
        <end position="526"/>
    </location>
</feature>
<keyword evidence="4" id="KW-1185">Reference proteome</keyword>
<dbReference type="SUPFAM" id="SSF103473">
    <property type="entry name" value="MFS general substrate transporter"/>
    <property type="match status" value="1"/>
</dbReference>